<evidence type="ECO:0000313" key="2">
    <source>
        <dbReference type="EMBL" id="OEZ91467.1"/>
    </source>
</evidence>
<evidence type="ECO:0000256" key="1">
    <source>
        <dbReference type="SAM" id="Phobius"/>
    </source>
</evidence>
<evidence type="ECO:0008006" key="4">
    <source>
        <dbReference type="Google" id="ProtNLM"/>
    </source>
</evidence>
<dbReference type="OrthoDB" id="8775847at2"/>
<dbReference type="Proteomes" id="UP000175989">
    <property type="component" value="Unassembled WGS sequence"/>
</dbReference>
<evidence type="ECO:0000313" key="3">
    <source>
        <dbReference type="Proteomes" id="UP000175989"/>
    </source>
</evidence>
<dbReference type="AlphaFoldDB" id="A0A1E7W641"/>
<keyword evidence="1" id="KW-1133">Transmembrane helix</keyword>
<comment type="caution">
    <text evidence="2">The sequence shown here is derived from an EMBL/GenBank/DDBJ whole genome shotgun (WGS) entry which is preliminary data.</text>
</comment>
<keyword evidence="1" id="KW-0472">Membrane</keyword>
<gene>
    <name evidence="2" type="ORF">DUPY_50790</name>
</gene>
<organism evidence="2 3">
    <name type="scientific">Duganella phyllosphaerae</name>
    <dbReference type="NCBI Taxonomy" id="762836"/>
    <lineage>
        <taxon>Bacteria</taxon>
        <taxon>Pseudomonadati</taxon>
        <taxon>Pseudomonadota</taxon>
        <taxon>Betaproteobacteria</taxon>
        <taxon>Burkholderiales</taxon>
        <taxon>Oxalobacteraceae</taxon>
        <taxon>Telluria group</taxon>
        <taxon>Duganella</taxon>
    </lineage>
</organism>
<feature type="transmembrane region" description="Helical" evidence="1">
    <location>
        <begin position="12"/>
        <end position="33"/>
    </location>
</feature>
<dbReference type="RefSeq" id="WP_070251948.1">
    <property type="nucleotide sequence ID" value="NZ_LROM01000152.1"/>
</dbReference>
<accession>A0A1E7W641</accession>
<keyword evidence="3" id="KW-1185">Reference proteome</keyword>
<name>A0A1E7W641_9BURK</name>
<keyword evidence="1" id="KW-0812">Transmembrane</keyword>
<sequence length="134" mass="15365">MQTAINIICWLWAGWVAFNLLMVALVATALPVHQAHFDGFRARLPTWLPTLLTADEIAAVTSHENGHRHHLHVWTNLMLRCLFLNPGARRRRRQELEADDYAVANGHGCHMASALRKLSNHPDDIFRAERLERM</sequence>
<proteinExistence type="predicted"/>
<dbReference type="EMBL" id="LROM01000152">
    <property type="protein sequence ID" value="OEZ91467.1"/>
    <property type="molecule type" value="Genomic_DNA"/>
</dbReference>
<reference evidence="3" key="1">
    <citation type="journal article" date="2016" name="Front. Microbiol.">
        <title>Molecular Keys to the Janthinobacterium and Duganella spp. Interaction with the Plant Pathogen Fusarium graminearum.</title>
        <authorList>
            <person name="Haack F.S."/>
            <person name="Poehlein A."/>
            <person name="Kroger C."/>
            <person name="Voigt C.A."/>
            <person name="Piepenbring M."/>
            <person name="Bode H.B."/>
            <person name="Daniel R."/>
            <person name="Schafer W."/>
            <person name="Streit W.R."/>
        </authorList>
    </citation>
    <scope>NUCLEOTIDE SEQUENCE [LARGE SCALE GENOMIC DNA]</scope>
    <source>
        <strain evidence="3">T54</strain>
    </source>
</reference>
<protein>
    <recommendedName>
        <fullName evidence="4">Peptidase M48 domain-containing protein</fullName>
    </recommendedName>
</protein>